<name>A0A0A9D2Q1_ARUDO</name>
<sequence length="48" mass="5357">MNTIQTSCGTQTPTQWKLFSAKTPKCNVASINTCTIVSNFSYKIKAWN</sequence>
<organism evidence="1">
    <name type="scientific">Arundo donax</name>
    <name type="common">Giant reed</name>
    <name type="synonym">Donax arundinaceus</name>
    <dbReference type="NCBI Taxonomy" id="35708"/>
    <lineage>
        <taxon>Eukaryota</taxon>
        <taxon>Viridiplantae</taxon>
        <taxon>Streptophyta</taxon>
        <taxon>Embryophyta</taxon>
        <taxon>Tracheophyta</taxon>
        <taxon>Spermatophyta</taxon>
        <taxon>Magnoliopsida</taxon>
        <taxon>Liliopsida</taxon>
        <taxon>Poales</taxon>
        <taxon>Poaceae</taxon>
        <taxon>PACMAD clade</taxon>
        <taxon>Arundinoideae</taxon>
        <taxon>Arundineae</taxon>
        <taxon>Arundo</taxon>
    </lineage>
</organism>
<dbReference type="AlphaFoldDB" id="A0A0A9D2Q1"/>
<dbReference type="EMBL" id="GBRH01215834">
    <property type="protein sequence ID" value="JAD82061.1"/>
    <property type="molecule type" value="Transcribed_RNA"/>
</dbReference>
<proteinExistence type="predicted"/>
<protein>
    <submittedName>
        <fullName evidence="1">Uncharacterized protein</fullName>
    </submittedName>
</protein>
<accession>A0A0A9D2Q1</accession>
<evidence type="ECO:0000313" key="1">
    <source>
        <dbReference type="EMBL" id="JAD82061.1"/>
    </source>
</evidence>
<reference evidence="1" key="1">
    <citation type="submission" date="2014-09" db="EMBL/GenBank/DDBJ databases">
        <authorList>
            <person name="Magalhaes I.L.F."/>
            <person name="Oliveira U."/>
            <person name="Santos F.R."/>
            <person name="Vidigal T.H.D.A."/>
            <person name="Brescovit A.D."/>
            <person name="Santos A.J."/>
        </authorList>
    </citation>
    <scope>NUCLEOTIDE SEQUENCE</scope>
    <source>
        <tissue evidence="1">Shoot tissue taken approximately 20 cm above the soil surface</tissue>
    </source>
</reference>
<reference evidence="1" key="2">
    <citation type="journal article" date="2015" name="Data Brief">
        <title>Shoot transcriptome of the giant reed, Arundo donax.</title>
        <authorList>
            <person name="Barrero R.A."/>
            <person name="Guerrero F.D."/>
            <person name="Moolhuijzen P."/>
            <person name="Goolsby J.A."/>
            <person name="Tidwell J."/>
            <person name="Bellgard S.E."/>
            <person name="Bellgard M.I."/>
        </authorList>
    </citation>
    <scope>NUCLEOTIDE SEQUENCE</scope>
    <source>
        <tissue evidence="1">Shoot tissue taken approximately 20 cm above the soil surface</tissue>
    </source>
</reference>